<comment type="cofactor">
    <cofactor evidence="9">
        <name>Zn(2+)</name>
        <dbReference type="ChEBI" id="CHEBI:29105"/>
    </cofactor>
    <text evidence="9">Binds 1 zinc ion.</text>
</comment>
<dbReference type="Gene3D" id="1.10.1370.10">
    <property type="entry name" value="Neurolysin, domain 3"/>
    <property type="match status" value="1"/>
</dbReference>
<dbReference type="GO" id="GO:0005829">
    <property type="term" value="C:cytosol"/>
    <property type="evidence" value="ECO:0007669"/>
    <property type="project" value="UniProtKB-ARBA"/>
</dbReference>
<dbReference type="GO" id="GO:0046872">
    <property type="term" value="F:metal ion binding"/>
    <property type="evidence" value="ECO:0007669"/>
    <property type="project" value="UniProtKB-UniRule"/>
</dbReference>
<dbReference type="EC" id="3.4.24.70" evidence="8"/>
<dbReference type="Gene3D" id="1.10.1370.40">
    <property type="match status" value="1"/>
</dbReference>
<dbReference type="Pfam" id="PF01432">
    <property type="entry name" value="Peptidase_M3"/>
    <property type="match status" value="1"/>
</dbReference>
<evidence type="ECO:0000313" key="12">
    <source>
        <dbReference type="EMBL" id="KDN24328.1"/>
    </source>
</evidence>
<dbReference type="PANTHER" id="PTHR11804">
    <property type="entry name" value="PROTEASE M3 THIMET OLIGOPEPTIDASE-RELATED"/>
    <property type="match status" value="1"/>
</dbReference>
<protein>
    <recommendedName>
        <fullName evidence="8">oligopeptidase A</fullName>
        <ecNumber evidence="8">3.4.24.70</ecNumber>
    </recommendedName>
</protein>
<keyword evidence="13" id="KW-1185">Reference proteome</keyword>
<name>A0A066UJC7_9GAMM</name>
<dbReference type="GO" id="GO:0006508">
    <property type="term" value="P:proteolysis"/>
    <property type="evidence" value="ECO:0007669"/>
    <property type="project" value="UniProtKB-KW"/>
</dbReference>
<keyword evidence="6 9" id="KW-0482">Metalloprotease</keyword>
<feature type="domain" description="Oligopeptidase A N-terminal" evidence="11">
    <location>
        <begin position="57"/>
        <end position="155"/>
    </location>
</feature>
<evidence type="ECO:0000256" key="5">
    <source>
        <dbReference type="ARBA" id="ARBA00022833"/>
    </source>
</evidence>
<evidence type="ECO:0000256" key="9">
    <source>
        <dbReference type="RuleBase" id="RU003435"/>
    </source>
</evidence>
<comment type="caution">
    <text evidence="12">The sequence shown here is derived from an EMBL/GenBank/DDBJ whole genome shotgun (WGS) entry which is preliminary data.</text>
</comment>
<dbReference type="InterPro" id="IPR034005">
    <property type="entry name" value="M3A_DCP"/>
</dbReference>
<accession>A0A066UJC7</accession>
<dbReference type="FunFam" id="3.40.390.10:FF:000009">
    <property type="entry name" value="Oligopeptidase A"/>
    <property type="match status" value="1"/>
</dbReference>
<feature type="domain" description="Peptidase M3A/M3B catalytic" evidence="10">
    <location>
        <begin position="235"/>
        <end position="697"/>
    </location>
</feature>
<keyword evidence="5 9" id="KW-0862">Zinc</keyword>
<comment type="catalytic activity">
    <reaction evidence="7">
        <text>Hydrolysis of oligopeptides, with broad specificity. Gly or Ala commonly occur as P1 or P1' residues, but more distant residues are also important, as is shown by the fact that Z-Gly-Pro-Gly-|-Gly-Pro-Ala is cleaved, but not Z-(Gly)(5).</text>
        <dbReference type="EC" id="3.4.24.70"/>
    </reaction>
</comment>
<dbReference type="InterPro" id="IPR045666">
    <property type="entry name" value="OpdA_N"/>
</dbReference>
<dbReference type="PANTHER" id="PTHR11804:SF84">
    <property type="entry name" value="SACCHAROLYSIN"/>
    <property type="match status" value="1"/>
</dbReference>
<evidence type="ECO:0000256" key="8">
    <source>
        <dbReference type="ARBA" id="ARBA00026100"/>
    </source>
</evidence>
<evidence type="ECO:0000259" key="11">
    <source>
        <dbReference type="Pfam" id="PF19310"/>
    </source>
</evidence>
<dbReference type="Pfam" id="PF19310">
    <property type="entry name" value="TOP_N"/>
    <property type="match status" value="1"/>
</dbReference>
<evidence type="ECO:0000256" key="7">
    <source>
        <dbReference type="ARBA" id="ARBA00024603"/>
    </source>
</evidence>
<evidence type="ECO:0000256" key="1">
    <source>
        <dbReference type="ARBA" id="ARBA00006040"/>
    </source>
</evidence>
<dbReference type="eggNOG" id="COG0339">
    <property type="taxonomic scope" value="Bacteria"/>
</dbReference>
<dbReference type="Gene3D" id="3.40.390.10">
    <property type="entry name" value="Collagenase (Catalytic Domain)"/>
    <property type="match status" value="1"/>
</dbReference>
<dbReference type="Proteomes" id="UP000035860">
    <property type="component" value="Unassembled WGS sequence"/>
</dbReference>
<organism evidence="12 13">
    <name type="scientific">Moraxella bovoculi 237</name>
    <dbReference type="NCBI Taxonomy" id="743974"/>
    <lineage>
        <taxon>Bacteria</taxon>
        <taxon>Pseudomonadati</taxon>
        <taxon>Pseudomonadota</taxon>
        <taxon>Gammaproteobacteria</taxon>
        <taxon>Moraxellales</taxon>
        <taxon>Moraxellaceae</taxon>
        <taxon>Moraxella</taxon>
    </lineage>
</organism>
<keyword evidence="3 9" id="KW-0479">Metal-binding</keyword>
<dbReference type="GO" id="GO:0006518">
    <property type="term" value="P:peptide metabolic process"/>
    <property type="evidence" value="ECO:0007669"/>
    <property type="project" value="TreeGrafter"/>
</dbReference>
<sequence>MSINFNSADFDERLHLVDFNKTTPQALTQATHDALDAAHAFLDDLEAGKMDMDGEPLAIIDQFDTLSHAIHRPFGVLSHLNSVMNNEEIRHAHHEILPRLSEFGVRVGQSKALYDLYKTLQNDLKDSGDFARVRATFLALQSFDLSGVSLPDDKKDQFAKIQSELSLLSAQFSDNVLDATGAFALPLTQEQLDGITPSGLALLKAAGDNHKAKHPNATLPTDYVATLDIPMYLAVMQYATDRNLRETLYHAYNTRASAESTFEGQKDDKPSKFDNSDIMTRILALRTQKANLLGFKDYTQLSLATKMADSHDEIERFLLDLANKARPFAQKDLAQAQEFAKALGIEDVQPWDVPFISEKLQNAKYSLDSEAIRPYFPVPVVLDGMFDIIHELFGVRFIAKDAPVWHKDAQFYEVHGKDGLIGGAYIDLYARAGKSGGAWLSDFQGKHQRLDGSQTLPVCFVVGNFSPAVDGKPSLLTHDEVLTLFHEFGHALHHLLTRVNIADVSGISGVEWDAVELPSQFMENFARDKEGIAKISRHVETGDPLPDDKLNAMLAAKNFQSGLQTLRQIEFSLFDLRMHAGNLTDCAEIMTTLNQVRDEVAVIMPPSNNRFANSFSHIFAGGYAAGYYSYKWAELLSADAFGVFEDHAGDTGVINPVIGKAFYDSILAMGGSRTAKENFTAFAGREAKIDALLRHSGFEVA</sequence>
<evidence type="ECO:0000256" key="2">
    <source>
        <dbReference type="ARBA" id="ARBA00022670"/>
    </source>
</evidence>
<dbReference type="EMBL" id="AOMT01000043">
    <property type="protein sequence ID" value="KDN24328.1"/>
    <property type="molecule type" value="Genomic_DNA"/>
</dbReference>
<dbReference type="InterPro" id="IPR045090">
    <property type="entry name" value="Pept_M3A_M3B"/>
</dbReference>
<evidence type="ECO:0000259" key="10">
    <source>
        <dbReference type="Pfam" id="PF01432"/>
    </source>
</evidence>
<dbReference type="AlphaFoldDB" id="A0A066UJC7"/>
<dbReference type="GO" id="GO:0004222">
    <property type="term" value="F:metalloendopeptidase activity"/>
    <property type="evidence" value="ECO:0007669"/>
    <property type="project" value="UniProtKB-EC"/>
</dbReference>
<proteinExistence type="inferred from homology"/>
<dbReference type="OrthoDB" id="9773538at2"/>
<dbReference type="RefSeq" id="WP_036366988.1">
    <property type="nucleotide sequence ID" value="NZ_AOMT01000043.1"/>
</dbReference>
<reference evidence="12 13" key="1">
    <citation type="journal article" date="2014" name="Genome Announc.">
        <title>Draft Genome Sequence of Moraxella bovoculi Strain 237T (ATCC BAA-1259T) Isolated from a Calf with Infectious Bovine Keratoconjunctivitis.</title>
        <authorList>
            <person name="Calcutt M.J."/>
            <person name="Foecking M.F."/>
            <person name="Martin N.T."/>
            <person name="Mhlanga-Mutangadura T."/>
            <person name="Reilly T.J."/>
        </authorList>
    </citation>
    <scope>NUCLEOTIDE SEQUENCE [LARGE SCALE GENOMIC DNA]</scope>
    <source>
        <strain evidence="12 13">237</strain>
    </source>
</reference>
<dbReference type="CDD" id="cd06456">
    <property type="entry name" value="M3A_DCP"/>
    <property type="match status" value="1"/>
</dbReference>
<dbReference type="InterPro" id="IPR024079">
    <property type="entry name" value="MetalloPept_cat_dom_sf"/>
</dbReference>
<evidence type="ECO:0000313" key="13">
    <source>
        <dbReference type="Proteomes" id="UP000035860"/>
    </source>
</evidence>
<dbReference type="SUPFAM" id="SSF55486">
    <property type="entry name" value="Metalloproteases ('zincins'), catalytic domain"/>
    <property type="match status" value="1"/>
</dbReference>
<evidence type="ECO:0000256" key="6">
    <source>
        <dbReference type="ARBA" id="ARBA00023049"/>
    </source>
</evidence>
<dbReference type="InterPro" id="IPR001567">
    <property type="entry name" value="Pept_M3A_M3B_dom"/>
</dbReference>
<keyword evidence="2 9" id="KW-0645">Protease</keyword>
<evidence type="ECO:0000256" key="4">
    <source>
        <dbReference type="ARBA" id="ARBA00022801"/>
    </source>
</evidence>
<keyword evidence="4 9" id="KW-0378">Hydrolase</keyword>
<gene>
    <name evidence="12" type="ORF">MBO_09288</name>
</gene>
<evidence type="ECO:0000256" key="3">
    <source>
        <dbReference type="ARBA" id="ARBA00022723"/>
    </source>
</evidence>
<comment type="similarity">
    <text evidence="1 9">Belongs to the peptidase M3 family.</text>
</comment>
<dbReference type="InterPro" id="IPR024077">
    <property type="entry name" value="Neurolysin/TOP_dom2"/>
</dbReference>